<organism evidence="2">
    <name type="scientific">Symploca sp. SIO1C4</name>
    <dbReference type="NCBI Taxonomy" id="2607765"/>
    <lineage>
        <taxon>Bacteria</taxon>
        <taxon>Bacillati</taxon>
        <taxon>Cyanobacteriota</taxon>
        <taxon>Cyanophyceae</taxon>
        <taxon>Coleofasciculales</taxon>
        <taxon>Coleofasciculaceae</taxon>
        <taxon>Symploca</taxon>
    </lineage>
</organism>
<protein>
    <submittedName>
        <fullName evidence="2">AAA family ATPase</fullName>
    </submittedName>
</protein>
<dbReference type="InterPro" id="IPR050678">
    <property type="entry name" value="DNA_Partitioning_ATPase"/>
</dbReference>
<evidence type="ECO:0000313" key="2">
    <source>
        <dbReference type="EMBL" id="NER27763.1"/>
    </source>
</evidence>
<reference evidence="2" key="1">
    <citation type="submission" date="2019-11" db="EMBL/GenBank/DDBJ databases">
        <title>Genomic insights into an expanded diversity of filamentous marine cyanobacteria reveals the extraordinary biosynthetic potential of Moorea and Okeania.</title>
        <authorList>
            <person name="Ferreira Leao T."/>
            <person name="Wang M."/>
            <person name="Moss N."/>
            <person name="Da Silva R."/>
            <person name="Sanders J."/>
            <person name="Nurk S."/>
            <person name="Gurevich A."/>
            <person name="Humphrey G."/>
            <person name="Reher R."/>
            <person name="Zhu Q."/>
            <person name="Belda-Ferre P."/>
            <person name="Glukhov E."/>
            <person name="Rex R."/>
            <person name="Dorrestein P.C."/>
            <person name="Knight R."/>
            <person name="Pevzner P."/>
            <person name="Gerwick W.H."/>
            <person name="Gerwick L."/>
        </authorList>
    </citation>
    <scope>NUCLEOTIDE SEQUENCE</scope>
    <source>
        <strain evidence="2">SIO1C4</strain>
    </source>
</reference>
<gene>
    <name evidence="2" type="ORF">F6J89_09040</name>
</gene>
<dbReference type="AlphaFoldDB" id="A0A6B3N8F9"/>
<dbReference type="Pfam" id="PF13614">
    <property type="entry name" value="AAA_31"/>
    <property type="match status" value="1"/>
</dbReference>
<dbReference type="SUPFAM" id="SSF52540">
    <property type="entry name" value="P-loop containing nucleoside triphosphate hydrolases"/>
    <property type="match status" value="1"/>
</dbReference>
<comment type="caution">
    <text evidence="2">The sequence shown here is derived from an EMBL/GenBank/DDBJ whole genome shotgun (WGS) entry which is preliminary data.</text>
</comment>
<feature type="domain" description="AAA" evidence="1">
    <location>
        <begin position="179"/>
        <end position="362"/>
    </location>
</feature>
<proteinExistence type="predicted"/>
<evidence type="ECO:0000259" key="1">
    <source>
        <dbReference type="Pfam" id="PF13614"/>
    </source>
</evidence>
<dbReference type="CDD" id="cd02042">
    <property type="entry name" value="ParAB_family"/>
    <property type="match status" value="1"/>
</dbReference>
<dbReference type="Gene3D" id="3.40.50.300">
    <property type="entry name" value="P-loop containing nucleotide triphosphate hydrolases"/>
    <property type="match status" value="1"/>
</dbReference>
<dbReference type="InterPro" id="IPR027417">
    <property type="entry name" value="P-loop_NTPase"/>
</dbReference>
<dbReference type="PANTHER" id="PTHR13696:SF99">
    <property type="entry name" value="COBYRINIC ACID AC-DIAMIDE SYNTHASE"/>
    <property type="match status" value="1"/>
</dbReference>
<dbReference type="PANTHER" id="PTHR13696">
    <property type="entry name" value="P-LOOP CONTAINING NUCLEOSIDE TRIPHOSPHATE HYDROLASE"/>
    <property type="match status" value="1"/>
</dbReference>
<sequence length="471" mass="53247">MSFDPELCRNESEVESKLIVQYLLPKLGYSPDTWYQQVSFESIRLDFLAFAKPLVPFVWEGNLPLSILIEAKHPSKNLDIHVHRLRHYLKTLNVRYGLLTNGKEIRIYENLEYDIQQVFQCSGKEVNARLSEIKALIGRDSLQKQETEIYSEISTLQNNSIRSQDISNHSCAEKRQNSMKTIAIYHHKGGVGKTTVSVNLAAALSKRGKRVLLVDIDAQANTTFATGLIKFQFDKDDNLKKRNVYNLLESTKHEHNFIPGIVKKSHLFNQPEIDVIPSHISLIARQQELITSSASRWRLSKKLDQVTSDYDIVIIDTPPSLDLYAQAALTAADYLIIPSDLKPFSNQGLVSVKNFIEQEIAETKEGVGKPDIIIMGVLPSKISTNAKYLKHTYAKHKAVITEHYDFPLMDSMISERTALSKCIDKTLPMGNLDIPDPKSILDYAKTVPDANVSAAEFEALAMEVLDKMEMQ</sequence>
<name>A0A6B3N8F9_9CYAN</name>
<dbReference type="EMBL" id="JAAHFQ010000132">
    <property type="protein sequence ID" value="NER27763.1"/>
    <property type="molecule type" value="Genomic_DNA"/>
</dbReference>
<accession>A0A6B3N8F9</accession>
<dbReference type="InterPro" id="IPR025669">
    <property type="entry name" value="AAA_dom"/>
</dbReference>